<dbReference type="InterPro" id="IPR005551">
    <property type="entry name" value="CitX"/>
</dbReference>
<dbReference type="GO" id="GO:0016829">
    <property type="term" value="F:lyase activity"/>
    <property type="evidence" value="ECO:0007669"/>
    <property type="project" value="UniProtKB-KW"/>
</dbReference>
<reference evidence="5 6" key="1">
    <citation type="submission" date="2019-03" db="EMBL/GenBank/DDBJ databases">
        <title>Draft Genome Sequence of Desulfosporosinus fructosivorans Strain 63.6F, Isolated from Marine Sediment in the Baltic Sea.</title>
        <authorList>
            <person name="Hausmann B."/>
            <person name="Vandieken V."/>
            <person name="Pjevac P."/>
            <person name="Schreck K."/>
            <person name="Herbold C.W."/>
            <person name="Loy A."/>
        </authorList>
    </citation>
    <scope>NUCLEOTIDE SEQUENCE [LARGE SCALE GENOMIC DNA]</scope>
    <source>
        <strain evidence="5 6">63.6F</strain>
    </source>
</reference>
<dbReference type="EMBL" id="SPQQ01000001">
    <property type="protein sequence ID" value="TGE39650.1"/>
    <property type="molecule type" value="Genomic_DNA"/>
</dbReference>
<proteinExistence type="predicted"/>
<keyword evidence="5" id="KW-0456">Lyase</keyword>
<dbReference type="NCBIfam" id="TIGR03124">
    <property type="entry name" value="citrate_citX"/>
    <property type="match status" value="1"/>
</dbReference>
<comment type="caution">
    <text evidence="5">The sequence shown here is derived from an EMBL/GenBank/DDBJ whole genome shotgun (WGS) entry which is preliminary data.</text>
</comment>
<dbReference type="EC" id="2.7.7.61" evidence="1"/>
<protein>
    <recommendedName>
        <fullName evidence="1">citrate lyase holo-[acyl-carrier protein] synthase</fullName>
        <ecNumber evidence="1">2.7.7.61</ecNumber>
    </recommendedName>
</protein>
<dbReference type="GO" id="GO:0050519">
    <property type="term" value="F:holo-citrate lyase synthase activity"/>
    <property type="evidence" value="ECO:0007669"/>
    <property type="project" value="UniProtKB-EC"/>
</dbReference>
<sequence length="167" mass="19182">MMKECTADELLAAREQRAVLIEQLLKRYNTPLLGMRVNYPGLKKTNTITVAMINEMSPVICTILSDKVRETLFTQGADGPAFYVAVDEGVWALKTLAIKIEEGHSLGRCLDLDVYNRSGSSISRQELGFSKRKCYLCEDYAHHCVRARRHSESEVIEYIEERFRKYR</sequence>
<dbReference type="GO" id="GO:0051191">
    <property type="term" value="P:prosthetic group biosynthetic process"/>
    <property type="evidence" value="ECO:0007669"/>
    <property type="project" value="InterPro"/>
</dbReference>
<evidence type="ECO:0000256" key="3">
    <source>
        <dbReference type="ARBA" id="ARBA00022695"/>
    </source>
</evidence>
<accession>A0A4Z0RA31</accession>
<name>A0A4Z0RA31_9FIRM</name>
<evidence type="ECO:0000313" key="5">
    <source>
        <dbReference type="EMBL" id="TGE39650.1"/>
    </source>
</evidence>
<dbReference type="Proteomes" id="UP000298460">
    <property type="component" value="Unassembled WGS sequence"/>
</dbReference>
<keyword evidence="3 5" id="KW-0548">Nucleotidyltransferase</keyword>
<dbReference type="OrthoDB" id="3196716at2"/>
<dbReference type="AlphaFoldDB" id="A0A4Z0RA31"/>
<gene>
    <name evidence="5" type="primary">citX</name>
    <name evidence="5" type="ORF">E4K67_01165</name>
</gene>
<evidence type="ECO:0000313" key="6">
    <source>
        <dbReference type="Proteomes" id="UP000298460"/>
    </source>
</evidence>
<keyword evidence="2 5" id="KW-0808">Transferase</keyword>
<dbReference type="Pfam" id="PF03802">
    <property type="entry name" value="CitX"/>
    <property type="match status" value="1"/>
</dbReference>
<organism evidence="5 6">
    <name type="scientific">Desulfosporosinus fructosivorans</name>
    <dbReference type="NCBI Taxonomy" id="2018669"/>
    <lineage>
        <taxon>Bacteria</taxon>
        <taxon>Bacillati</taxon>
        <taxon>Bacillota</taxon>
        <taxon>Clostridia</taxon>
        <taxon>Eubacteriales</taxon>
        <taxon>Desulfitobacteriaceae</taxon>
        <taxon>Desulfosporosinus</taxon>
    </lineage>
</organism>
<evidence type="ECO:0000256" key="1">
    <source>
        <dbReference type="ARBA" id="ARBA00012524"/>
    </source>
</evidence>
<comment type="catalytic activity">
    <reaction evidence="4">
        <text>apo-[citrate lyase ACP] + 2'-(5''-triphospho-alpha-D-ribosyl)-3'-dephospho-CoA = holo-[citrate lyase ACP] + diphosphate</text>
        <dbReference type="Rhea" id="RHEA:16333"/>
        <dbReference type="Rhea" id="RHEA-COMP:10157"/>
        <dbReference type="Rhea" id="RHEA-COMP:10158"/>
        <dbReference type="ChEBI" id="CHEBI:29999"/>
        <dbReference type="ChEBI" id="CHEBI:33019"/>
        <dbReference type="ChEBI" id="CHEBI:61378"/>
        <dbReference type="ChEBI" id="CHEBI:82683"/>
        <dbReference type="EC" id="2.7.7.61"/>
    </reaction>
</comment>
<evidence type="ECO:0000256" key="4">
    <source>
        <dbReference type="ARBA" id="ARBA00048574"/>
    </source>
</evidence>
<keyword evidence="6" id="KW-1185">Reference proteome</keyword>
<evidence type="ECO:0000256" key="2">
    <source>
        <dbReference type="ARBA" id="ARBA00022679"/>
    </source>
</evidence>